<reference evidence="1 2" key="2">
    <citation type="submission" date="2021-07" db="EMBL/GenBank/DDBJ databases">
        <authorList>
            <person name="Matsumoto Y."/>
            <person name="Motooka D."/>
            <person name="Nakamura S."/>
        </authorList>
    </citation>
    <scope>NUCLEOTIDE SEQUENCE [LARGE SCALE GENOMIC DNA]</scope>
    <source>
        <strain evidence="1 2">TY59</strain>
    </source>
</reference>
<proteinExistence type="predicted"/>
<dbReference type="Proteomes" id="UP000826012">
    <property type="component" value="Chromosome"/>
</dbReference>
<organism evidence="1 2">
    <name type="scientific">Mycobacterium senriense</name>
    <dbReference type="NCBI Taxonomy" id="2775496"/>
    <lineage>
        <taxon>Bacteria</taxon>
        <taxon>Bacillati</taxon>
        <taxon>Actinomycetota</taxon>
        <taxon>Actinomycetes</taxon>
        <taxon>Mycobacteriales</taxon>
        <taxon>Mycobacteriaceae</taxon>
        <taxon>Mycobacterium</taxon>
        <taxon>Mycobacterium avium complex (MAC)</taxon>
    </lineage>
</organism>
<evidence type="ECO:0000313" key="1">
    <source>
        <dbReference type="EMBL" id="BCZ21972.1"/>
    </source>
</evidence>
<gene>
    <name evidence="1" type="ORF">MTY59_18270</name>
</gene>
<accession>A0ABM7SLE2</accession>
<protein>
    <submittedName>
        <fullName evidence="1">Uncharacterized protein</fullName>
    </submittedName>
</protein>
<sequence length="97" mass="10387">MCRPGLLRGIIQGSAQLHRVIFRPRAAAAAEQVAQDGSPLRSANFRDIAGIRSGRPTIGRPVRREAVLRYGGLDGYPTTGLGIVPDTLVEIRAKLLG</sequence>
<dbReference type="EMBL" id="AP024828">
    <property type="protein sequence ID" value="BCZ21972.1"/>
    <property type="molecule type" value="Genomic_DNA"/>
</dbReference>
<evidence type="ECO:0000313" key="2">
    <source>
        <dbReference type="Proteomes" id="UP000826012"/>
    </source>
</evidence>
<name>A0ABM7SLE2_9MYCO</name>
<keyword evidence="2" id="KW-1185">Reference proteome</keyword>
<reference evidence="1 2" key="1">
    <citation type="submission" date="2021-07" db="EMBL/GenBank/DDBJ databases">
        <title>Complete genome sequence of nontuberculous Mycobacterium sp. TY59.</title>
        <authorList>
            <person name="Fukushima K."/>
        </authorList>
    </citation>
    <scope>NUCLEOTIDE SEQUENCE [LARGE SCALE GENOMIC DNA]</scope>
    <source>
        <strain evidence="1 2">TY59</strain>
    </source>
</reference>